<dbReference type="Pfam" id="PF00293">
    <property type="entry name" value="NUDIX"/>
    <property type="match status" value="1"/>
</dbReference>
<dbReference type="GO" id="GO:0016779">
    <property type="term" value="F:nucleotidyltransferase activity"/>
    <property type="evidence" value="ECO:0007669"/>
    <property type="project" value="UniProtKB-KW"/>
</dbReference>
<dbReference type="SUPFAM" id="SSF55811">
    <property type="entry name" value="Nudix"/>
    <property type="match status" value="1"/>
</dbReference>
<dbReference type="PANTHER" id="PTHR43736:SF5">
    <property type="entry name" value="NUDIX HYDROLASE DOMAIN-CONTAINING PROTEIN"/>
    <property type="match status" value="1"/>
</dbReference>
<accession>A0AAU7AYL7</accession>
<dbReference type="PANTHER" id="PTHR43736">
    <property type="entry name" value="ADP-RIBOSE PYROPHOSPHATASE"/>
    <property type="match status" value="1"/>
</dbReference>
<gene>
    <name evidence="2" type="ORF">DSM112329_03599</name>
</gene>
<dbReference type="PROSITE" id="PS51462">
    <property type="entry name" value="NUDIX"/>
    <property type="match status" value="1"/>
</dbReference>
<dbReference type="InterPro" id="IPR000086">
    <property type="entry name" value="NUDIX_hydrolase_dom"/>
</dbReference>
<feature type="domain" description="Nudix hydrolase" evidence="1">
    <location>
        <begin position="7"/>
        <end position="147"/>
    </location>
</feature>
<proteinExistence type="predicted"/>
<organism evidence="2">
    <name type="scientific">Paraconexibacter sp. AEG42_29</name>
    <dbReference type="NCBI Taxonomy" id="2997339"/>
    <lineage>
        <taxon>Bacteria</taxon>
        <taxon>Bacillati</taxon>
        <taxon>Actinomycetota</taxon>
        <taxon>Thermoleophilia</taxon>
        <taxon>Solirubrobacterales</taxon>
        <taxon>Paraconexibacteraceae</taxon>
        <taxon>Paraconexibacter</taxon>
    </lineage>
</organism>
<protein>
    <submittedName>
        <fullName evidence="2">Bifunctional NMN adenylyltransferase/Nudix hydrolase</fullName>
    </submittedName>
</protein>
<dbReference type="RefSeq" id="WP_354697941.1">
    <property type="nucleotide sequence ID" value="NZ_CP114014.1"/>
</dbReference>
<dbReference type="InterPro" id="IPR015797">
    <property type="entry name" value="NUDIX_hydrolase-like_dom_sf"/>
</dbReference>
<dbReference type="Gene3D" id="3.90.79.10">
    <property type="entry name" value="Nucleoside Triphosphate Pyrophosphohydrolase"/>
    <property type="match status" value="1"/>
</dbReference>
<dbReference type="KEGG" id="parq:DSM112329_03599"/>
<keyword evidence="2" id="KW-0378">Hydrolase</keyword>
<dbReference type="GO" id="GO:0016787">
    <property type="term" value="F:hydrolase activity"/>
    <property type="evidence" value="ECO:0007669"/>
    <property type="project" value="UniProtKB-KW"/>
</dbReference>
<dbReference type="EMBL" id="CP114014">
    <property type="protein sequence ID" value="XAY06722.1"/>
    <property type="molecule type" value="Genomic_DNA"/>
</dbReference>
<name>A0AAU7AYL7_9ACTN</name>
<dbReference type="CDD" id="cd18873">
    <property type="entry name" value="NUDIX_NadM_like"/>
    <property type="match status" value="1"/>
</dbReference>
<reference evidence="2" key="1">
    <citation type="submission" date="2022-12" db="EMBL/GenBank/DDBJ databases">
        <title>Paraconexibacter alkalitolerans sp. nov. and Baekduia alba sp. nov., isolated from soil and emended description of the genera Paraconexibacter (Chun et al., 2020) and Baekduia (An et al., 2020).</title>
        <authorList>
            <person name="Vieira S."/>
            <person name="Huber K.J."/>
            <person name="Geppert A."/>
            <person name="Wolf J."/>
            <person name="Neumann-Schaal M."/>
            <person name="Muesken M."/>
            <person name="Overmann J."/>
        </authorList>
    </citation>
    <scope>NUCLEOTIDE SEQUENCE</scope>
    <source>
        <strain evidence="2">AEG42_29</strain>
    </source>
</reference>
<keyword evidence="2" id="KW-0548">Nucleotidyltransferase</keyword>
<evidence type="ECO:0000259" key="1">
    <source>
        <dbReference type="PROSITE" id="PS51462"/>
    </source>
</evidence>
<evidence type="ECO:0000313" key="2">
    <source>
        <dbReference type="EMBL" id="XAY06722.1"/>
    </source>
</evidence>
<dbReference type="AlphaFoldDB" id="A0AAU7AYL7"/>
<sequence length="150" mass="16025">MTFSYPHPRPAMTVDLVVRHAGRVLLIQRGGEPFAGAWAFPGGFVDGDRSGDAAKETVEAAAVRELLEETRVTVAEDDLHLIGVFSAPGRDPRGWTISAAFAVELHEAPSPQASDDARAAELFATDAVPDLAFDHAEILARGLALLDRLP</sequence>
<keyword evidence="2" id="KW-0808">Transferase</keyword>